<proteinExistence type="predicted"/>
<dbReference type="AlphaFoldDB" id="A0A6A5S5V2"/>
<gene>
    <name evidence="1" type="ORF">EJ02DRAFT_428960</name>
</gene>
<dbReference type="EMBL" id="ML976355">
    <property type="protein sequence ID" value="KAF1934864.1"/>
    <property type="molecule type" value="Genomic_DNA"/>
</dbReference>
<accession>A0A6A5S5V2</accession>
<organism evidence="1 2">
    <name type="scientific">Clathrospora elynae</name>
    <dbReference type="NCBI Taxonomy" id="706981"/>
    <lineage>
        <taxon>Eukaryota</taxon>
        <taxon>Fungi</taxon>
        <taxon>Dikarya</taxon>
        <taxon>Ascomycota</taxon>
        <taxon>Pezizomycotina</taxon>
        <taxon>Dothideomycetes</taxon>
        <taxon>Pleosporomycetidae</taxon>
        <taxon>Pleosporales</taxon>
        <taxon>Diademaceae</taxon>
        <taxon>Clathrospora</taxon>
    </lineage>
</organism>
<evidence type="ECO:0000313" key="2">
    <source>
        <dbReference type="Proteomes" id="UP000800038"/>
    </source>
</evidence>
<keyword evidence="2" id="KW-1185">Reference proteome</keyword>
<sequence>MLRASTKLEELIYESTNGIRPEFDIKRVIFVLPKLRTLLPRFGITDDEPCDLLETVNACPLFKVYGQRISTLGDFLCGKKFGDECKKTMTEFAKKASKLDHLEKLKIGMSRCREDRLTYFEGAKAIFKIFRDIRSITKLKVIRFAPSHGYYPYARVADTKEQILHYPY</sequence>
<evidence type="ECO:0000313" key="1">
    <source>
        <dbReference type="EMBL" id="KAF1934864.1"/>
    </source>
</evidence>
<reference evidence="1" key="1">
    <citation type="journal article" date="2020" name="Stud. Mycol.">
        <title>101 Dothideomycetes genomes: a test case for predicting lifestyles and emergence of pathogens.</title>
        <authorList>
            <person name="Haridas S."/>
            <person name="Albert R."/>
            <person name="Binder M."/>
            <person name="Bloem J."/>
            <person name="Labutti K."/>
            <person name="Salamov A."/>
            <person name="Andreopoulos B."/>
            <person name="Baker S."/>
            <person name="Barry K."/>
            <person name="Bills G."/>
            <person name="Bluhm B."/>
            <person name="Cannon C."/>
            <person name="Castanera R."/>
            <person name="Culley D."/>
            <person name="Daum C."/>
            <person name="Ezra D."/>
            <person name="Gonzalez J."/>
            <person name="Henrissat B."/>
            <person name="Kuo A."/>
            <person name="Liang C."/>
            <person name="Lipzen A."/>
            <person name="Lutzoni F."/>
            <person name="Magnuson J."/>
            <person name="Mondo S."/>
            <person name="Nolan M."/>
            <person name="Ohm R."/>
            <person name="Pangilinan J."/>
            <person name="Park H.-J."/>
            <person name="Ramirez L."/>
            <person name="Alfaro M."/>
            <person name="Sun H."/>
            <person name="Tritt A."/>
            <person name="Yoshinaga Y."/>
            <person name="Zwiers L.-H."/>
            <person name="Turgeon B."/>
            <person name="Goodwin S."/>
            <person name="Spatafora J."/>
            <person name="Crous P."/>
            <person name="Grigoriev I."/>
        </authorList>
    </citation>
    <scope>NUCLEOTIDE SEQUENCE</scope>
    <source>
        <strain evidence="1">CBS 161.51</strain>
    </source>
</reference>
<name>A0A6A5S5V2_9PLEO</name>
<protein>
    <submittedName>
        <fullName evidence="1">Uncharacterized protein</fullName>
    </submittedName>
</protein>
<dbReference type="Proteomes" id="UP000800038">
    <property type="component" value="Unassembled WGS sequence"/>
</dbReference>